<evidence type="ECO:0000313" key="1">
    <source>
        <dbReference type="EMBL" id="KAK8064183.1"/>
    </source>
</evidence>
<evidence type="ECO:0000313" key="2">
    <source>
        <dbReference type="Proteomes" id="UP001446871"/>
    </source>
</evidence>
<comment type="caution">
    <text evidence="1">The sequence shown here is derived from an EMBL/GenBank/DDBJ whole genome shotgun (WGS) entry which is preliminary data.</text>
</comment>
<protein>
    <submittedName>
        <fullName evidence="1">Uncharacterized protein</fullName>
    </submittedName>
</protein>
<proteinExistence type="predicted"/>
<name>A0ABR1UZ23_9PEZI</name>
<sequence length="75" mass="7718">MVKSNHLGLSSPATLETGADWTLDRQPDNACSPAAASFTENPGRAVVAAGLALWDPTTPLLAAMYLQSSVGFPGC</sequence>
<gene>
    <name evidence="1" type="ORF">PG996_008835</name>
</gene>
<dbReference type="Proteomes" id="UP001446871">
    <property type="component" value="Unassembled WGS sequence"/>
</dbReference>
<organism evidence="1 2">
    <name type="scientific">Apiospora saccharicola</name>
    <dbReference type="NCBI Taxonomy" id="335842"/>
    <lineage>
        <taxon>Eukaryota</taxon>
        <taxon>Fungi</taxon>
        <taxon>Dikarya</taxon>
        <taxon>Ascomycota</taxon>
        <taxon>Pezizomycotina</taxon>
        <taxon>Sordariomycetes</taxon>
        <taxon>Xylariomycetidae</taxon>
        <taxon>Amphisphaeriales</taxon>
        <taxon>Apiosporaceae</taxon>
        <taxon>Apiospora</taxon>
    </lineage>
</organism>
<accession>A0ABR1UZ23</accession>
<reference evidence="1 2" key="1">
    <citation type="submission" date="2023-01" db="EMBL/GenBank/DDBJ databases">
        <title>Analysis of 21 Apiospora genomes using comparative genomics revels a genus with tremendous synthesis potential of carbohydrate active enzymes and secondary metabolites.</title>
        <authorList>
            <person name="Sorensen T."/>
        </authorList>
    </citation>
    <scope>NUCLEOTIDE SEQUENCE [LARGE SCALE GENOMIC DNA]</scope>
    <source>
        <strain evidence="1 2">CBS 83171</strain>
    </source>
</reference>
<dbReference type="EMBL" id="JAQQWM010000005">
    <property type="protein sequence ID" value="KAK8064183.1"/>
    <property type="molecule type" value="Genomic_DNA"/>
</dbReference>
<keyword evidence="2" id="KW-1185">Reference proteome</keyword>